<dbReference type="EMBL" id="SNVX01000002">
    <property type="protein sequence ID" value="TDN60857.1"/>
    <property type="molecule type" value="Genomic_DNA"/>
</dbReference>
<reference evidence="1 2" key="1">
    <citation type="submission" date="2019-03" db="EMBL/GenBank/DDBJ databases">
        <title>Genomic analyses of the natural microbiome of Caenorhabditis elegans.</title>
        <authorList>
            <person name="Samuel B."/>
        </authorList>
    </citation>
    <scope>NUCLEOTIDE SEQUENCE [LARGE SCALE GENOMIC DNA]</scope>
    <source>
        <strain evidence="1 2">BIGb0156</strain>
    </source>
</reference>
<accession>A0A4R6ENR6</accession>
<evidence type="ECO:0000313" key="1">
    <source>
        <dbReference type="EMBL" id="TDN60857.1"/>
    </source>
</evidence>
<gene>
    <name evidence="1" type="ORF">EC847_102447</name>
</gene>
<keyword evidence="2" id="KW-1185">Reference proteome</keyword>
<name>A0A4R6ENR6_SCAGO</name>
<evidence type="ECO:0000313" key="2">
    <source>
        <dbReference type="Proteomes" id="UP000295530"/>
    </source>
</evidence>
<organism evidence="1 2">
    <name type="scientific">Scandinavium goeteborgense</name>
    <dbReference type="NCBI Taxonomy" id="1851514"/>
    <lineage>
        <taxon>Bacteria</taxon>
        <taxon>Pseudomonadati</taxon>
        <taxon>Pseudomonadota</taxon>
        <taxon>Gammaproteobacteria</taxon>
        <taxon>Enterobacterales</taxon>
        <taxon>Enterobacteriaceae</taxon>
        <taxon>Scandinavium</taxon>
    </lineage>
</organism>
<comment type="caution">
    <text evidence="1">The sequence shown here is derived from an EMBL/GenBank/DDBJ whole genome shotgun (WGS) entry which is preliminary data.</text>
</comment>
<protein>
    <submittedName>
        <fullName evidence="1">Uncharacterized protein</fullName>
    </submittedName>
</protein>
<dbReference type="AlphaFoldDB" id="A0A4R6ENR6"/>
<sequence length="37" mass="4448">MPYEFLEAAGLRLTFDRSKTPHSTLHLRRQEMLFRQA</sequence>
<dbReference type="Proteomes" id="UP000295530">
    <property type="component" value="Unassembled WGS sequence"/>
</dbReference>
<proteinExistence type="predicted"/>